<dbReference type="SUPFAM" id="SSF53448">
    <property type="entry name" value="Nucleotide-diphospho-sugar transferases"/>
    <property type="match status" value="1"/>
</dbReference>
<organism evidence="2 3">
    <name type="scientific">Candidatus Roizmanbacteria bacterium RIFCSPLOWO2_02_FULL_36_11</name>
    <dbReference type="NCBI Taxonomy" id="1802071"/>
    <lineage>
        <taxon>Bacteria</taxon>
        <taxon>Candidatus Roizmaniibacteriota</taxon>
    </lineage>
</organism>
<evidence type="ECO:0000313" key="3">
    <source>
        <dbReference type="Proteomes" id="UP000177418"/>
    </source>
</evidence>
<feature type="domain" description="Glycosyltransferase 2-like" evidence="1">
    <location>
        <begin position="26"/>
        <end position="150"/>
    </location>
</feature>
<dbReference type="InterPro" id="IPR029044">
    <property type="entry name" value="Nucleotide-diphossugar_trans"/>
</dbReference>
<accession>A0A1F7JHD3</accession>
<dbReference type="InterPro" id="IPR001173">
    <property type="entry name" value="Glyco_trans_2-like"/>
</dbReference>
<reference evidence="2 3" key="1">
    <citation type="journal article" date="2016" name="Nat. Commun.">
        <title>Thousands of microbial genomes shed light on interconnected biogeochemical processes in an aquifer system.</title>
        <authorList>
            <person name="Anantharaman K."/>
            <person name="Brown C.T."/>
            <person name="Hug L.A."/>
            <person name="Sharon I."/>
            <person name="Castelle C.J."/>
            <person name="Probst A.J."/>
            <person name="Thomas B.C."/>
            <person name="Singh A."/>
            <person name="Wilkins M.J."/>
            <person name="Karaoz U."/>
            <person name="Brodie E.L."/>
            <person name="Williams K.H."/>
            <person name="Hubbard S.S."/>
            <person name="Banfield J.F."/>
        </authorList>
    </citation>
    <scope>NUCLEOTIDE SEQUENCE [LARGE SCALE GENOMIC DNA]</scope>
</reference>
<dbReference type="Proteomes" id="UP000177418">
    <property type="component" value="Unassembled WGS sequence"/>
</dbReference>
<sequence>MIEGRHEISSVSAEGISFSPGTPINVLIATRNGERTIGHVIDNLFSQPLPENTMLNLTICANGCTDQTVNVVREAFTRVPETREDIQTQLIESDTPGHPYALNTMIRELDEPEIVIALNDDVFPSMGSLQALYLAMVENPELGAIGIQGRPIPTYRHKKASFAEKVGVAMINGQPDGAIGGNMCAFRPKAIGEFPDILSEDVFLTFKSLSETGGYGIVNIEGENVYYFLPKSLTDLVRDTVIHKTAERQFERRYPEHSDDYGALKQASKRRGIRNRFSHRLVENSEYSRSTRLTAVAVYRLADLITGFNEIMYPQVSAQYNRVNKSA</sequence>
<dbReference type="Gene3D" id="3.90.550.10">
    <property type="entry name" value="Spore Coat Polysaccharide Biosynthesis Protein SpsA, Chain A"/>
    <property type="match status" value="1"/>
</dbReference>
<comment type="caution">
    <text evidence="2">The sequence shown here is derived from an EMBL/GenBank/DDBJ whole genome shotgun (WGS) entry which is preliminary data.</text>
</comment>
<evidence type="ECO:0000313" key="2">
    <source>
        <dbReference type="EMBL" id="OGK55014.1"/>
    </source>
</evidence>
<dbReference type="CDD" id="cd00761">
    <property type="entry name" value="Glyco_tranf_GTA_type"/>
    <property type="match status" value="1"/>
</dbReference>
<proteinExistence type="predicted"/>
<evidence type="ECO:0000259" key="1">
    <source>
        <dbReference type="Pfam" id="PF00535"/>
    </source>
</evidence>
<name>A0A1F7JHD3_9BACT</name>
<dbReference type="Pfam" id="PF00535">
    <property type="entry name" value="Glycos_transf_2"/>
    <property type="match status" value="1"/>
</dbReference>
<dbReference type="AlphaFoldDB" id="A0A1F7JHD3"/>
<dbReference type="EMBL" id="MGAV01000012">
    <property type="protein sequence ID" value="OGK55014.1"/>
    <property type="molecule type" value="Genomic_DNA"/>
</dbReference>
<gene>
    <name evidence="2" type="ORF">A3H78_00880</name>
</gene>
<protein>
    <recommendedName>
        <fullName evidence="1">Glycosyltransferase 2-like domain-containing protein</fullName>
    </recommendedName>
</protein>